<proteinExistence type="predicted"/>
<name>A0AAD8TMM3_LOLMU</name>
<dbReference type="InterPro" id="IPR013103">
    <property type="entry name" value="RVT_2"/>
</dbReference>
<evidence type="ECO:0000259" key="2">
    <source>
        <dbReference type="Pfam" id="PF07727"/>
    </source>
</evidence>
<accession>A0AAD8TMM3</accession>
<dbReference type="Pfam" id="PF07727">
    <property type="entry name" value="RVT_2"/>
    <property type="match status" value="1"/>
</dbReference>
<protein>
    <recommendedName>
        <fullName evidence="6">Retrotransposon protein, putative, Ty1-copia subclass</fullName>
    </recommendedName>
</protein>
<keyword evidence="5" id="KW-1185">Reference proteome</keyword>
<dbReference type="Pfam" id="PF13963">
    <property type="entry name" value="Transpos_assoc"/>
    <property type="match status" value="1"/>
</dbReference>
<dbReference type="CDD" id="cd09272">
    <property type="entry name" value="RNase_HI_RT_Ty1"/>
    <property type="match status" value="1"/>
</dbReference>
<evidence type="ECO:0000313" key="5">
    <source>
        <dbReference type="Proteomes" id="UP001231189"/>
    </source>
</evidence>
<reference evidence="4" key="1">
    <citation type="submission" date="2023-07" db="EMBL/GenBank/DDBJ databases">
        <title>A chromosome-level genome assembly of Lolium multiflorum.</title>
        <authorList>
            <person name="Chen Y."/>
            <person name="Copetti D."/>
            <person name="Kolliker R."/>
            <person name="Studer B."/>
        </authorList>
    </citation>
    <scope>NUCLEOTIDE SEQUENCE</scope>
    <source>
        <strain evidence="4">02402/16</strain>
        <tissue evidence="4">Leaf</tissue>
    </source>
</reference>
<evidence type="ECO:0000313" key="4">
    <source>
        <dbReference type="EMBL" id="KAK1685914.1"/>
    </source>
</evidence>
<dbReference type="Proteomes" id="UP001231189">
    <property type="component" value="Unassembled WGS sequence"/>
</dbReference>
<dbReference type="InterPro" id="IPR029480">
    <property type="entry name" value="Transpos_assoc"/>
</dbReference>
<evidence type="ECO:0000259" key="3">
    <source>
        <dbReference type="Pfam" id="PF13963"/>
    </source>
</evidence>
<feature type="domain" description="Reverse transcriptase Ty1/copia-type" evidence="2">
    <location>
        <begin position="204"/>
        <end position="450"/>
    </location>
</feature>
<gene>
    <name evidence="4" type="ORF">QYE76_046762</name>
</gene>
<feature type="domain" description="Transposase-associated" evidence="3">
    <location>
        <begin position="750"/>
        <end position="822"/>
    </location>
</feature>
<comment type="caution">
    <text evidence="4">The sequence shown here is derived from an EMBL/GenBank/DDBJ whole genome shotgun (WGS) entry which is preliminary data.</text>
</comment>
<evidence type="ECO:0008006" key="6">
    <source>
        <dbReference type="Google" id="ProtNLM"/>
    </source>
</evidence>
<sequence length="947" mass="106082">MSLAPLVPSRVAAAAAAGRGLFCLAAPSGGVDANAVPMAPTPAIAMLYSASLGSPGGGLDARIKACVAIYPASGVLGIIFPLVSIDIKDMFEVSFEPSALCFVEHAKENENVVPETNNDDNDVPPSPPIVQRQGRSIAADRPKRNIAPPTRLIQECDIVDYALSCAEQVEHDIEPATYTEAIASVDKEKWVGAMQEEMQSLEKNGTWDVVHLPKQKKVVRCKWIFKRKEGLSPNEPPRFKARLVAKGFSQIPGVDYNDVFSPVVKHSSIRAFFGIVAMHDLELEQLDVKTAFLHGELEEEIYMDQPEGYVVPGKEDLVCKLKRSLYGLKQSPRQWYKRFDSFMLTHGFERSQYDSCVYIKFVNGSPIYLLLYVDDMLIAAKRMKEITILKNQLSSEFEMKDLGPAKKILGMEIKRDRKSSLLFLSQEKYIEKVLHRFNMHDAKSVTTPIASHFKLSALQCPSSEDDIEYMSRVPYSSVVGSLMYAMVCSRPDLSYAMSLVSRYMANPGKEHWKAVQWIFRYLRGTSKACLRFGRIGEGLAGYVDSDYAGDLDKRRSLTGYVFTVGGCAVSWKATLQDVVAQSTTEAEYMAIAEAGKEVVWLKGLYAELCGDNSCIKLFSDSQSAIYLTKDQMFHERTKHIDIKYHAIRDVVAKGKVKVCKISTHDNPADMMTKPVPVSKFELCSSLVGRKELDAIWHALVAGPLESIVLTVREIMAAGNLFRCRSFHAGTLSVLLLILAFKDNSAFQMNRQWMYIDRRFDEFTAGLDNFMAVAEANKHGGFMYCPCVDCKNTVNYARSSLIHSHLLRSGFMPSYYCWTKHGERGVMMEDNDEEEEDDDGYPNFPEYDDTAEGNEDNEVEDQEAPDEPADDDLGRAIADARRECETEKERLAFDKMIEDHNKLLYPTCEDGHKKLGSTLELLQWKAENGVTDSGFGKLPTIIKRKLKG</sequence>
<dbReference type="SUPFAM" id="SSF56672">
    <property type="entry name" value="DNA/RNA polymerases"/>
    <property type="match status" value="1"/>
</dbReference>
<dbReference type="EMBL" id="JAUUTY010000002">
    <property type="protein sequence ID" value="KAK1685914.1"/>
    <property type="molecule type" value="Genomic_DNA"/>
</dbReference>
<dbReference type="InterPro" id="IPR043502">
    <property type="entry name" value="DNA/RNA_pol_sf"/>
</dbReference>
<feature type="region of interest" description="Disordered" evidence="1">
    <location>
        <begin position="829"/>
        <end position="872"/>
    </location>
</feature>
<organism evidence="4 5">
    <name type="scientific">Lolium multiflorum</name>
    <name type="common">Italian ryegrass</name>
    <name type="synonym">Lolium perenne subsp. multiflorum</name>
    <dbReference type="NCBI Taxonomy" id="4521"/>
    <lineage>
        <taxon>Eukaryota</taxon>
        <taxon>Viridiplantae</taxon>
        <taxon>Streptophyta</taxon>
        <taxon>Embryophyta</taxon>
        <taxon>Tracheophyta</taxon>
        <taxon>Spermatophyta</taxon>
        <taxon>Magnoliopsida</taxon>
        <taxon>Liliopsida</taxon>
        <taxon>Poales</taxon>
        <taxon>Poaceae</taxon>
        <taxon>BOP clade</taxon>
        <taxon>Pooideae</taxon>
        <taxon>Poodae</taxon>
        <taxon>Poeae</taxon>
        <taxon>Poeae Chloroplast Group 2 (Poeae type)</taxon>
        <taxon>Loliodinae</taxon>
        <taxon>Loliinae</taxon>
        <taxon>Lolium</taxon>
    </lineage>
</organism>
<feature type="compositionally biased region" description="Acidic residues" evidence="1">
    <location>
        <begin position="829"/>
        <end position="870"/>
    </location>
</feature>
<evidence type="ECO:0000256" key="1">
    <source>
        <dbReference type="SAM" id="MobiDB-lite"/>
    </source>
</evidence>
<feature type="region of interest" description="Disordered" evidence="1">
    <location>
        <begin position="112"/>
        <end position="137"/>
    </location>
</feature>
<dbReference type="PANTHER" id="PTHR11439">
    <property type="entry name" value="GAG-POL-RELATED RETROTRANSPOSON"/>
    <property type="match status" value="1"/>
</dbReference>
<dbReference type="AlphaFoldDB" id="A0AAD8TMM3"/>